<keyword evidence="5" id="KW-0444">Lipid biosynthesis</keyword>
<evidence type="ECO:0000256" key="1">
    <source>
        <dbReference type="ARBA" id="ARBA00004141"/>
    </source>
</evidence>
<dbReference type="InterPro" id="IPR011009">
    <property type="entry name" value="Kinase-like_dom_sf"/>
</dbReference>
<name>A0A7R9KXF6_9ACAR</name>
<dbReference type="GO" id="GO:0004305">
    <property type="term" value="F:ethanolamine kinase activity"/>
    <property type="evidence" value="ECO:0007669"/>
    <property type="project" value="TreeGrafter"/>
</dbReference>
<feature type="non-terminal residue" evidence="10">
    <location>
        <position position="1"/>
    </location>
</feature>
<dbReference type="SUPFAM" id="SSF56112">
    <property type="entry name" value="Protein kinase-like (PK-like)"/>
    <property type="match status" value="2"/>
</dbReference>
<feature type="transmembrane region" description="Helical" evidence="8">
    <location>
        <begin position="235"/>
        <end position="255"/>
    </location>
</feature>
<dbReference type="Pfam" id="PF01061">
    <property type="entry name" value="ABC2_membrane"/>
    <property type="match status" value="1"/>
</dbReference>
<evidence type="ECO:0000259" key="9">
    <source>
        <dbReference type="Pfam" id="PF01061"/>
    </source>
</evidence>
<dbReference type="PANTHER" id="PTHR22603:SF93">
    <property type="entry name" value="RE24176P"/>
    <property type="match status" value="1"/>
</dbReference>
<evidence type="ECO:0000313" key="11">
    <source>
        <dbReference type="Proteomes" id="UP000759131"/>
    </source>
</evidence>
<keyword evidence="11" id="KW-1185">Reference proteome</keyword>
<dbReference type="OrthoDB" id="3649325at2759"/>
<dbReference type="EMBL" id="OC863407">
    <property type="protein sequence ID" value="CAD7630979.1"/>
    <property type="molecule type" value="Genomic_DNA"/>
</dbReference>
<evidence type="ECO:0000256" key="2">
    <source>
        <dbReference type="ARBA" id="ARBA00022692"/>
    </source>
</evidence>
<accession>A0A7R9KXF6</accession>
<feature type="transmembrane region" description="Helical" evidence="8">
    <location>
        <begin position="267"/>
        <end position="287"/>
    </location>
</feature>
<proteinExistence type="inferred from homology"/>
<feature type="transmembrane region" description="Helical" evidence="8">
    <location>
        <begin position="127"/>
        <end position="149"/>
    </location>
</feature>
<keyword evidence="5" id="KW-0594">Phospholipid biosynthesis</keyword>
<dbReference type="Pfam" id="PF01633">
    <property type="entry name" value="Choline_kinase"/>
    <property type="match status" value="2"/>
</dbReference>
<dbReference type="Proteomes" id="UP000759131">
    <property type="component" value="Unassembled WGS sequence"/>
</dbReference>
<keyword evidence="6" id="KW-1208">Phospholipid metabolism</keyword>
<keyword evidence="3 8" id="KW-1133">Transmembrane helix</keyword>
<gene>
    <name evidence="10" type="ORF">OSB1V03_LOCUS11390</name>
</gene>
<sequence length="995" mass="114225">LCLHKCGEGIEGTGDSIDRLILKTKRSTNELRDECRRDGQLISNNACLTQSHLAQHNVKHDWMVSVALGVFAMSMSVVMSYLYDFDIGQRTACIDRLNGTQTARTASARLALRLAAKDLAVSENVKLLFFVNTMPGFLTLAATILTIPIEIRVFMNEHRNRWYSTGAYYWSKCLVELPVLVAIGLIYSSMVYFISDQESDAFRWAYFTMIVTGGVCTAASIANLIGIIFCPNDTLSTTLGVGFYILIFLFNGFAVRLPNAEWFIRKVTHISYLRFTFYASIISIYGYDRCESGQMNLVLNKYHLDDDDMWENVNWLIGHLVVLRLLGLLALMFKVSISNKCSDNSDNINDNKVVLRCHDHNEWQAFINEKNVLTISLLLSAKGLAPKVLGVFDTGIILEFIDGRYFSASDDQNPIAVSLLGQKLAKLHSMEMPVIKDNSQNRMNSMFSDNYFSPKMRQSLKEGAVYEEIMRNNYQTFHTLDLSAEMSWLKPIILDLKSPIVFIHNDFNRKNILIRETNNENLQQMDIYLIDFDFSSYNYRGIDFGTYFSSWCHREIPYGFGEYPTDDQMLVFIDAYIREMTAINGNSFTQLEINSRQRLIKEAKKSADNMFKCYHNLKTRMQLEYKFGKWANVGEEDLIIRHNSDGFINKIYYCFLPEDSNYAKSNDNKVVLRCHDHNEWQAFISEKNVLTISLLLSAKGLAPKVLGVFDTGIILEFIDGRYFGASDDINPRAVLLLGKKLATLHSMEMPVIKDNSQNRLNGILGDNYFDHKLRQSFIDGLVYKEIHKHHYKALQTLDLLAEMSWLKKIIVDLKSPIVFSHNDFNRKNILIHETNDGNSQQMDIYLIDFDFSSYNYRGVDFGTYFSSWCQQEIPFGCGDFPTDGQLLVFINAYIEGLTAINGNYSTQLKMDLRYRLIKERQEQNDWFDYFDANQVLAIQLITSQLGLAPKILGCRYFTGSDDHNPRALALLAQRLARLHTTEMPVPKDNTKMWLN</sequence>
<feature type="transmembrane region" description="Helical" evidence="8">
    <location>
        <begin position="62"/>
        <end position="83"/>
    </location>
</feature>
<organism evidence="10">
    <name type="scientific">Medioppia subpectinata</name>
    <dbReference type="NCBI Taxonomy" id="1979941"/>
    <lineage>
        <taxon>Eukaryota</taxon>
        <taxon>Metazoa</taxon>
        <taxon>Ecdysozoa</taxon>
        <taxon>Arthropoda</taxon>
        <taxon>Chelicerata</taxon>
        <taxon>Arachnida</taxon>
        <taxon>Acari</taxon>
        <taxon>Acariformes</taxon>
        <taxon>Sarcoptiformes</taxon>
        <taxon>Oribatida</taxon>
        <taxon>Brachypylina</taxon>
        <taxon>Oppioidea</taxon>
        <taxon>Oppiidae</taxon>
        <taxon>Medioppia</taxon>
    </lineage>
</organism>
<keyword evidence="2 8" id="KW-0812">Transmembrane</keyword>
<feature type="transmembrane region" description="Helical" evidence="8">
    <location>
        <begin position="206"/>
        <end position="229"/>
    </location>
</feature>
<comment type="similarity">
    <text evidence="7">Belongs to the choline/ethanolamine kinase family.</text>
</comment>
<dbReference type="GO" id="GO:0005737">
    <property type="term" value="C:cytoplasm"/>
    <property type="evidence" value="ECO:0007669"/>
    <property type="project" value="TreeGrafter"/>
</dbReference>
<evidence type="ECO:0000256" key="4">
    <source>
        <dbReference type="ARBA" id="ARBA00023136"/>
    </source>
</evidence>
<dbReference type="PANTHER" id="PTHR22603">
    <property type="entry name" value="CHOLINE/ETHANOALAMINE KINASE"/>
    <property type="match status" value="1"/>
</dbReference>
<dbReference type="EMBL" id="CAJPIZ010008832">
    <property type="protein sequence ID" value="CAG2111409.1"/>
    <property type="molecule type" value="Genomic_DNA"/>
</dbReference>
<feature type="domain" description="ABC-2 type transporter transmembrane" evidence="9">
    <location>
        <begin position="109"/>
        <end position="284"/>
    </location>
</feature>
<evidence type="ECO:0000313" key="10">
    <source>
        <dbReference type="EMBL" id="CAD7630979.1"/>
    </source>
</evidence>
<feature type="transmembrane region" description="Helical" evidence="8">
    <location>
        <begin position="169"/>
        <end position="194"/>
    </location>
</feature>
<dbReference type="GO" id="GO:0004103">
    <property type="term" value="F:choline kinase activity"/>
    <property type="evidence" value="ECO:0007669"/>
    <property type="project" value="TreeGrafter"/>
</dbReference>
<comment type="subcellular location">
    <subcellularLocation>
        <location evidence="1">Membrane</location>
        <topology evidence="1">Multi-pass membrane protein</topology>
    </subcellularLocation>
</comment>
<dbReference type="Gene3D" id="3.30.200.20">
    <property type="entry name" value="Phosphorylase Kinase, domain 1"/>
    <property type="match status" value="2"/>
</dbReference>
<dbReference type="AlphaFoldDB" id="A0A7R9KXF6"/>
<evidence type="ECO:0000256" key="7">
    <source>
        <dbReference type="ARBA" id="ARBA00038211"/>
    </source>
</evidence>
<evidence type="ECO:0000256" key="5">
    <source>
        <dbReference type="ARBA" id="ARBA00023209"/>
    </source>
</evidence>
<keyword evidence="4 8" id="KW-0472">Membrane</keyword>
<dbReference type="InterPro" id="IPR013525">
    <property type="entry name" value="ABC2_TM"/>
</dbReference>
<keyword evidence="5" id="KW-0443">Lipid metabolism</keyword>
<feature type="non-terminal residue" evidence="10">
    <location>
        <position position="995"/>
    </location>
</feature>
<protein>
    <recommendedName>
        <fullName evidence="9">ABC-2 type transporter transmembrane domain-containing protein</fullName>
    </recommendedName>
</protein>
<reference evidence="10" key="1">
    <citation type="submission" date="2020-11" db="EMBL/GenBank/DDBJ databases">
        <authorList>
            <person name="Tran Van P."/>
        </authorList>
    </citation>
    <scope>NUCLEOTIDE SEQUENCE</scope>
</reference>
<dbReference type="GO" id="GO:0006646">
    <property type="term" value="P:phosphatidylethanolamine biosynthetic process"/>
    <property type="evidence" value="ECO:0007669"/>
    <property type="project" value="TreeGrafter"/>
</dbReference>
<evidence type="ECO:0000256" key="3">
    <source>
        <dbReference type="ARBA" id="ARBA00022989"/>
    </source>
</evidence>
<dbReference type="Gene3D" id="3.90.1200.10">
    <property type="match status" value="2"/>
</dbReference>
<dbReference type="GO" id="GO:0140359">
    <property type="term" value="F:ABC-type transporter activity"/>
    <property type="evidence" value="ECO:0007669"/>
    <property type="project" value="InterPro"/>
</dbReference>
<dbReference type="GO" id="GO:0016020">
    <property type="term" value="C:membrane"/>
    <property type="evidence" value="ECO:0007669"/>
    <property type="project" value="UniProtKB-SubCell"/>
</dbReference>
<evidence type="ECO:0000256" key="6">
    <source>
        <dbReference type="ARBA" id="ARBA00023264"/>
    </source>
</evidence>
<evidence type="ECO:0000256" key="8">
    <source>
        <dbReference type="SAM" id="Phobius"/>
    </source>
</evidence>